<dbReference type="EMBL" id="LR031880">
    <property type="protein sequence ID" value="VDD61234.1"/>
    <property type="molecule type" value="Genomic_DNA"/>
</dbReference>
<organism evidence="1">
    <name type="scientific">Brassica oleracea</name>
    <name type="common">Wild cabbage</name>
    <dbReference type="NCBI Taxonomy" id="3712"/>
    <lineage>
        <taxon>Eukaryota</taxon>
        <taxon>Viridiplantae</taxon>
        <taxon>Streptophyta</taxon>
        <taxon>Embryophyta</taxon>
        <taxon>Tracheophyta</taxon>
        <taxon>Spermatophyta</taxon>
        <taxon>Magnoliopsida</taxon>
        <taxon>eudicotyledons</taxon>
        <taxon>Gunneridae</taxon>
        <taxon>Pentapetalae</taxon>
        <taxon>rosids</taxon>
        <taxon>malvids</taxon>
        <taxon>Brassicales</taxon>
        <taxon>Brassicaceae</taxon>
        <taxon>Brassiceae</taxon>
        <taxon>Brassica</taxon>
    </lineage>
</organism>
<reference evidence="1" key="1">
    <citation type="submission" date="2018-11" db="EMBL/GenBank/DDBJ databases">
        <authorList>
            <consortium name="Genoscope - CEA"/>
            <person name="William W."/>
        </authorList>
    </citation>
    <scope>NUCLEOTIDE SEQUENCE</scope>
</reference>
<evidence type="ECO:0000313" key="1">
    <source>
        <dbReference type="EMBL" id="VDD61234.1"/>
    </source>
</evidence>
<protein>
    <submittedName>
        <fullName evidence="1">Uncharacterized protein</fullName>
    </submittedName>
</protein>
<gene>
    <name evidence="1" type="ORF">BOLC6T36687H</name>
</gene>
<sequence>MEPNGNSHVSTGHPRRFIRIGTTIPTDTFLRGKKRCKRR</sequence>
<proteinExistence type="predicted"/>
<dbReference type="AlphaFoldDB" id="A0A3P6GT49"/>
<accession>A0A3P6GT49</accession>
<name>A0A3P6GT49_BRAOL</name>